<dbReference type="EMBL" id="JAPWDV010000001">
    <property type="protein sequence ID" value="KAJ6221498.1"/>
    <property type="molecule type" value="Genomic_DNA"/>
</dbReference>
<feature type="region of interest" description="Disordered" evidence="2">
    <location>
        <begin position="562"/>
        <end position="582"/>
    </location>
</feature>
<sequence>MMDDDIHVYYSHVINQSSTMDHRSNMIWPYSIDKAMVHSREAGPQQTNVRKRQHVDYCSMEQVVRRRQHRTTKTKQFTDGCIRHWVDLTLFTIVMQLMLLTIADIAAVKIVRHSISQIVEGSVNQSHSSLILDCEYSYDPGDVKLVVRWFYNDSPEPIYQWIPSSDNRYVGDLIRPYFDMDYRIDDGDDRFTKYRAIRLIPNLNGRPSFPVTLSGKYTCIISSIMSQDSRHGQLTIYVSPEKFEFNLFSNGGVQQEVQSNNDQSLGPLLRCVVESVYPKPFLTFSELASSSSGGSSGVTNQLKHHSTQQFHSFPSVEMTTEQNETTNLYSASFEYRLPFESIRVGTVYECKLELPSTNFVRKKRIKLIYPSTSNRSGDPVYVKVFNFHLALPPNMRDDYWKCDAMLSESIQSPFLVKVLEKIRTKHRVYLVQEFTPMDNVYSYILTHGVLDPSVAVVWFYQMLLGVKYMHENLKIAHRNIKVNNIFLYGFVAKISDFGFTCKGYEDDGTMVVSDKSLPLCTTIPGGGHLEEGMLVAINGHPTHSFNKRFQIDFILNRCEHSDRHPSPADQTDNSNLSTSESNNIDAIDESGDLLDHGQAERQNQIAFHFNPRFSTISEEECVVMNSRVNGSWEEEIRDARFPFSTGRSFKLMILVDRDCFKIAVDGRHSFAFRHRHPYNDITRIHIRGNISIDQVEFRKELNYLTRSISTNTTKPTVTATTSPTIEGEEENIVLVSPEMYGITSRVVSAPELPYLEYDSRMNGEFNIYIAGMLPLAFKEYFVINLIESKAESRTIPFHMSIRPKHRSIVRNSFRNGLYEYEEVNLEGAFPFVLGTHFDLMLCNKRDKISVAVNGQMSFEYRHRLDSKTIDTLEITGSQIITSIRYEFY</sequence>
<keyword evidence="1" id="KW-0430">Lectin</keyword>
<dbReference type="PANTHER" id="PTHR11346:SF147">
    <property type="entry name" value="GALECTIN"/>
    <property type="match status" value="1"/>
</dbReference>
<feature type="domain" description="Galectin" evidence="4">
    <location>
        <begin position="753"/>
        <end position="886"/>
    </location>
</feature>
<dbReference type="GO" id="GO:0004672">
    <property type="term" value="F:protein kinase activity"/>
    <property type="evidence" value="ECO:0007669"/>
    <property type="project" value="InterPro"/>
</dbReference>
<feature type="domain" description="Galectin" evidence="4">
    <location>
        <begin position="521"/>
        <end position="698"/>
    </location>
</feature>
<evidence type="ECO:0000259" key="3">
    <source>
        <dbReference type="PROSITE" id="PS50011"/>
    </source>
</evidence>
<name>A0A9Q0RMK9_BLOTA</name>
<proteinExistence type="predicted"/>
<gene>
    <name evidence="5" type="ORF">RDWZM_000043</name>
</gene>
<keyword evidence="6" id="KW-1185">Reference proteome</keyword>
<dbReference type="Pfam" id="PF00337">
    <property type="entry name" value="Gal-bind_lectin"/>
    <property type="match status" value="2"/>
</dbReference>
<dbReference type="Pfam" id="PF00069">
    <property type="entry name" value="Pkinase"/>
    <property type="match status" value="1"/>
</dbReference>
<dbReference type="Gene3D" id="2.60.120.200">
    <property type="match status" value="2"/>
</dbReference>
<protein>
    <submittedName>
        <fullName evidence="5">Uncharacterized protein</fullName>
    </submittedName>
</protein>
<dbReference type="InterPro" id="IPR001079">
    <property type="entry name" value="Galectin_CRD"/>
</dbReference>
<dbReference type="PANTHER" id="PTHR11346">
    <property type="entry name" value="GALECTIN"/>
    <property type="match status" value="1"/>
</dbReference>
<evidence type="ECO:0000313" key="6">
    <source>
        <dbReference type="Proteomes" id="UP001142055"/>
    </source>
</evidence>
<feature type="compositionally biased region" description="Polar residues" evidence="2">
    <location>
        <begin position="568"/>
        <end position="582"/>
    </location>
</feature>
<comment type="caution">
    <text evidence="5">The sequence shown here is derived from an EMBL/GenBank/DDBJ whole genome shotgun (WGS) entry which is preliminary data.</text>
</comment>
<dbReference type="SMART" id="SM00220">
    <property type="entry name" value="S_TKc"/>
    <property type="match status" value="1"/>
</dbReference>
<dbReference type="InterPro" id="IPR000719">
    <property type="entry name" value="Prot_kinase_dom"/>
</dbReference>
<dbReference type="InterPro" id="IPR013320">
    <property type="entry name" value="ConA-like_dom_sf"/>
</dbReference>
<dbReference type="PROSITE" id="PS50011">
    <property type="entry name" value="PROTEIN_KINASE_DOM"/>
    <property type="match status" value="1"/>
</dbReference>
<dbReference type="GO" id="GO:0005524">
    <property type="term" value="F:ATP binding"/>
    <property type="evidence" value="ECO:0007669"/>
    <property type="project" value="InterPro"/>
</dbReference>
<dbReference type="SUPFAM" id="SSF49899">
    <property type="entry name" value="Concanavalin A-like lectins/glucanases"/>
    <property type="match status" value="2"/>
</dbReference>
<dbReference type="SMART" id="SM00908">
    <property type="entry name" value="Gal-bind_lectin"/>
    <property type="match status" value="2"/>
</dbReference>
<organism evidence="5 6">
    <name type="scientific">Blomia tropicalis</name>
    <name type="common">Mite</name>
    <dbReference type="NCBI Taxonomy" id="40697"/>
    <lineage>
        <taxon>Eukaryota</taxon>
        <taxon>Metazoa</taxon>
        <taxon>Ecdysozoa</taxon>
        <taxon>Arthropoda</taxon>
        <taxon>Chelicerata</taxon>
        <taxon>Arachnida</taxon>
        <taxon>Acari</taxon>
        <taxon>Acariformes</taxon>
        <taxon>Sarcoptiformes</taxon>
        <taxon>Astigmata</taxon>
        <taxon>Glycyphagoidea</taxon>
        <taxon>Echimyopodidae</taxon>
        <taxon>Blomia</taxon>
    </lineage>
</organism>
<dbReference type="AlphaFoldDB" id="A0A9Q0RMK9"/>
<evidence type="ECO:0000313" key="5">
    <source>
        <dbReference type="EMBL" id="KAJ6221498.1"/>
    </source>
</evidence>
<feature type="domain" description="Protein kinase" evidence="3">
    <location>
        <begin position="333"/>
        <end position="613"/>
    </location>
</feature>
<dbReference type="InterPro" id="IPR044156">
    <property type="entry name" value="Galectin-like"/>
</dbReference>
<dbReference type="GO" id="GO:0030246">
    <property type="term" value="F:carbohydrate binding"/>
    <property type="evidence" value="ECO:0007669"/>
    <property type="project" value="UniProtKB-KW"/>
</dbReference>
<dbReference type="Gene3D" id="1.10.510.10">
    <property type="entry name" value="Transferase(Phosphotransferase) domain 1"/>
    <property type="match status" value="1"/>
</dbReference>
<dbReference type="CDD" id="cd00070">
    <property type="entry name" value="GLECT"/>
    <property type="match status" value="2"/>
</dbReference>
<evidence type="ECO:0000256" key="2">
    <source>
        <dbReference type="SAM" id="MobiDB-lite"/>
    </source>
</evidence>
<accession>A0A9Q0RMK9</accession>
<dbReference type="InterPro" id="IPR011009">
    <property type="entry name" value="Kinase-like_dom_sf"/>
</dbReference>
<dbReference type="PROSITE" id="PS51304">
    <property type="entry name" value="GALECTIN"/>
    <property type="match status" value="2"/>
</dbReference>
<evidence type="ECO:0000256" key="1">
    <source>
        <dbReference type="ARBA" id="ARBA00022734"/>
    </source>
</evidence>
<evidence type="ECO:0000259" key="4">
    <source>
        <dbReference type="PROSITE" id="PS51304"/>
    </source>
</evidence>
<dbReference type="SMART" id="SM00276">
    <property type="entry name" value="GLECT"/>
    <property type="match status" value="2"/>
</dbReference>
<reference evidence="5" key="1">
    <citation type="submission" date="2022-12" db="EMBL/GenBank/DDBJ databases">
        <title>Genome assemblies of Blomia tropicalis.</title>
        <authorList>
            <person name="Cui Y."/>
        </authorList>
    </citation>
    <scope>NUCLEOTIDE SEQUENCE</scope>
    <source>
        <tissue evidence="5">Adult mites</tissue>
    </source>
</reference>
<dbReference type="SUPFAM" id="SSF56112">
    <property type="entry name" value="Protein kinase-like (PK-like)"/>
    <property type="match status" value="1"/>
</dbReference>
<dbReference type="Proteomes" id="UP001142055">
    <property type="component" value="Chromosome 1"/>
</dbReference>